<dbReference type="InterPro" id="IPR046240">
    <property type="entry name" value="DUF6273"/>
</dbReference>
<evidence type="ECO:0000313" key="3">
    <source>
        <dbReference type="Proteomes" id="UP001228581"/>
    </source>
</evidence>
<accession>A0ABT7CN96</accession>
<evidence type="ECO:0000259" key="1">
    <source>
        <dbReference type="Pfam" id="PF19789"/>
    </source>
</evidence>
<sequence>MVKGDILPFGDYTWQVLAMKDDRALIITENILELRWYHTQFIEVTWADCALREYLNNEFYNTFSQDEKTKILTVINNNPDSPWFKSKEGEDTTDSIFLLSLEEVCEYFGDSKAKLQHKGSQTWYIDDENNTKRQAKYGNDFHWWRLRSPGYYGSTAASITKGGYVYVRGNGVYGTPKDGGGLRPALWLLM</sequence>
<name>A0ABT7CN96_9BACT</name>
<protein>
    <submittedName>
        <fullName evidence="2">DUF6273 domain-containing protein</fullName>
    </submittedName>
</protein>
<feature type="domain" description="DUF6273" evidence="1">
    <location>
        <begin position="22"/>
        <end position="188"/>
    </location>
</feature>
<dbReference type="EMBL" id="JASJOT010000013">
    <property type="protein sequence ID" value="MDJ1495145.1"/>
    <property type="molecule type" value="Genomic_DNA"/>
</dbReference>
<dbReference type="Pfam" id="PF19789">
    <property type="entry name" value="DUF6273"/>
    <property type="match status" value="1"/>
</dbReference>
<comment type="caution">
    <text evidence="2">The sequence shown here is derived from an EMBL/GenBank/DDBJ whole genome shotgun (WGS) entry which is preliminary data.</text>
</comment>
<gene>
    <name evidence="2" type="ORF">QNI19_19555</name>
</gene>
<keyword evidence="3" id="KW-1185">Reference proteome</keyword>
<reference evidence="2 3" key="1">
    <citation type="submission" date="2023-05" db="EMBL/GenBank/DDBJ databases">
        <authorList>
            <person name="Zhang X."/>
        </authorList>
    </citation>
    <scope>NUCLEOTIDE SEQUENCE [LARGE SCALE GENOMIC DNA]</scope>
    <source>
        <strain evidence="2 3">DM2B3-1</strain>
    </source>
</reference>
<evidence type="ECO:0000313" key="2">
    <source>
        <dbReference type="EMBL" id="MDJ1495145.1"/>
    </source>
</evidence>
<dbReference type="RefSeq" id="WP_313998928.1">
    <property type="nucleotide sequence ID" value="NZ_JASJOT010000013.1"/>
</dbReference>
<organism evidence="2 3">
    <name type="scientific">Xanthocytophaga flava</name>
    <dbReference type="NCBI Taxonomy" id="3048013"/>
    <lineage>
        <taxon>Bacteria</taxon>
        <taxon>Pseudomonadati</taxon>
        <taxon>Bacteroidota</taxon>
        <taxon>Cytophagia</taxon>
        <taxon>Cytophagales</taxon>
        <taxon>Rhodocytophagaceae</taxon>
        <taxon>Xanthocytophaga</taxon>
    </lineage>
</organism>
<dbReference type="Proteomes" id="UP001228581">
    <property type="component" value="Unassembled WGS sequence"/>
</dbReference>
<proteinExistence type="predicted"/>